<dbReference type="SUPFAM" id="SSF46785">
    <property type="entry name" value="Winged helix' DNA-binding domain"/>
    <property type="match status" value="1"/>
</dbReference>
<dbReference type="EMBL" id="JAGSOV010000011">
    <property type="protein sequence ID" value="MCO1654631.1"/>
    <property type="molecule type" value="Genomic_DNA"/>
</dbReference>
<dbReference type="InterPro" id="IPR039422">
    <property type="entry name" value="MarR/SlyA-like"/>
</dbReference>
<gene>
    <name evidence="3" type="ORF">KDL28_06140</name>
</gene>
<evidence type="ECO:0000313" key="3">
    <source>
        <dbReference type="EMBL" id="MCO1654631.1"/>
    </source>
</evidence>
<proteinExistence type="predicted"/>
<feature type="compositionally biased region" description="Basic and acidic residues" evidence="1">
    <location>
        <begin position="34"/>
        <end position="43"/>
    </location>
</feature>
<dbReference type="RefSeq" id="WP_308215929.1">
    <property type="nucleotide sequence ID" value="NZ_JAGSOV010000011.1"/>
</dbReference>
<dbReference type="PANTHER" id="PTHR33164">
    <property type="entry name" value="TRANSCRIPTIONAL REGULATOR, MARR FAMILY"/>
    <property type="match status" value="1"/>
</dbReference>
<dbReference type="InterPro" id="IPR036390">
    <property type="entry name" value="WH_DNA-bd_sf"/>
</dbReference>
<dbReference type="PANTHER" id="PTHR33164:SF57">
    <property type="entry name" value="MARR-FAMILY TRANSCRIPTIONAL REGULATOR"/>
    <property type="match status" value="1"/>
</dbReference>
<reference evidence="3" key="1">
    <citation type="submission" date="2021-04" db="EMBL/GenBank/DDBJ databases">
        <title>Pseudonocardia sp. nov., isolated from sandy soil of mangrove forest.</title>
        <authorList>
            <person name="Zan Z."/>
            <person name="Huang R."/>
            <person name="Liu W."/>
        </authorList>
    </citation>
    <scope>NUCLEOTIDE SEQUENCE</scope>
    <source>
        <strain evidence="3">S2-4</strain>
    </source>
</reference>
<protein>
    <submittedName>
        <fullName evidence="3">Winged helix-turn-helix transcriptional regulator</fullName>
    </submittedName>
</protein>
<evidence type="ECO:0000313" key="4">
    <source>
        <dbReference type="Proteomes" id="UP001165283"/>
    </source>
</evidence>
<feature type="domain" description="HTH marR-type" evidence="2">
    <location>
        <begin position="1"/>
        <end position="137"/>
    </location>
</feature>
<evidence type="ECO:0000259" key="2">
    <source>
        <dbReference type="PROSITE" id="PS50995"/>
    </source>
</evidence>
<organism evidence="3 4">
    <name type="scientific">Pseudonocardia humida</name>
    <dbReference type="NCBI Taxonomy" id="2800819"/>
    <lineage>
        <taxon>Bacteria</taxon>
        <taxon>Bacillati</taxon>
        <taxon>Actinomycetota</taxon>
        <taxon>Actinomycetes</taxon>
        <taxon>Pseudonocardiales</taxon>
        <taxon>Pseudonocardiaceae</taxon>
        <taxon>Pseudonocardia</taxon>
    </lineage>
</organism>
<dbReference type="CDD" id="cd00090">
    <property type="entry name" value="HTH_ARSR"/>
    <property type="match status" value="1"/>
</dbReference>
<dbReference type="InterPro" id="IPR000835">
    <property type="entry name" value="HTH_MarR-typ"/>
</dbReference>
<dbReference type="PROSITE" id="PS50995">
    <property type="entry name" value="HTH_MARR_2"/>
    <property type="match status" value="1"/>
</dbReference>
<keyword evidence="4" id="KW-1185">Reference proteome</keyword>
<dbReference type="PRINTS" id="PR00598">
    <property type="entry name" value="HTHMARR"/>
</dbReference>
<feature type="region of interest" description="Disordered" evidence="1">
    <location>
        <begin position="1"/>
        <end position="50"/>
    </location>
</feature>
<dbReference type="Pfam" id="PF01047">
    <property type="entry name" value="MarR"/>
    <property type="match status" value="1"/>
</dbReference>
<comment type="caution">
    <text evidence="3">The sequence shown here is derived from an EMBL/GenBank/DDBJ whole genome shotgun (WGS) entry which is preliminary data.</text>
</comment>
<dbReference type="Gene3D" id="1.10.10.10">
    <property type="entry name" value="Winged helix-like DNA-binding domain superfamily/Winged helix DNA-binding domain"/>
    <property type="match status" value="1"/>
</dbReference>
<sequence length="155" mass="17082">MAPDAGSSAGPVLAPRRPFWSGRSVDHATSTPRVPERHRDHAEAGSGPLRVSELAEWQGVDKSTMTMQVRRLEERGLVERRPDPRDRRGVLVRATPRGRRVRSRMDAAGAAVFTDMLRDWPAADRAALTDLLERFARELGERALGDAPATDDPAP</sequence>
<evidence type="ECO:0000256" key="1">
    <source>
        <dbReference type="SAM" id="MobiDB-lite"/>
    </source>
</evidence>
<accession>A0ABT0ZV63</accession>
<dbReference type="Proteomes" id="UP001165283">
    <property type="component" value="Unassembled WGS sequence"/>
</dbReference>
<dbReference type="InterPro" id="IPR036388">
    <property type="entry name" value="WH-like_DNA-bd_sf"/>
</dbReference>
<name>A0ABT0ZV63_9PSEU</name>
<dbReference type="SMART" id="SM00347">
    <property type="entry name" value="HTH_MARR"/>
    <property type="match status" value="1"/>
</dbReference>
<dbReference type="InterPro" id="IPR011991">
    <property type="entry name" value="ArsR-like_HTH"/>
</dbReference>